<keyword evidence="3" id="KW-0805">Transcription regulation</keyword>
<dbReference type="Pfam" id="PF02954">
    <property type="entry name" value="HTH_8"/>
    <property type="match status" value="1"/>
</dbReference>
<sequence>MVGESPVIKTLFRSIQKVGAVDAPVLIQGESGTGKELAAKAIHRASARSKSPFNAINCGALPSNLIQSELFGHEKGSFTGASQRKIGIIENTDGGTLFLDEIGDLPLDMQVNLLRFLENHTIQRVGGLKEIEVDVRVLAATHVDLEKAVNEGKFREDLFHRLNVLQIRVPALRERGDDIATLAHYFFNKFSMEKSSIVNGFSKDSLSVMQLYEWPGNIRELINRVRRAMVMSEHPLIRPSDLGLERRVLDSRYASSLEEARDLAERGVVMASLTRHSFNILHAARELGVSRVTLYRLMEKHKIHREGQGDDIANHDEQTGSKEPNVLNFKRVK</sequence>
<dbReference type="PANTHER" id="PTHR32071:SF120">
    <property type="entry name" value="TRANSCRIPTIONAL REGULATOR-RELATED"/>
    <property type="match status" value="1"/>
</dbReference>
<dbReference type="Proteomes" id="UP000321121">
    <property type="component" value="Unassembled WGS sequence"/>
</dbReference>
<evidence type="ECO:0000256" key="3">
    <source>
        <dbReference type="ARBA" id="ARBA00023015"/>
    </source>
</evidence>
<dbReference type="Pfam" id="PF25601">
    <property type="entry name" value="AAA_lid_14"/>
    <property type="match status" value="1"/>
</dbReference>
<reference evidence="7 8" key="1">
    <citation type="submission" date="2019-07" db="EMBL/GenBank/DDBJ databases">
        <title>Whole genome shotgun sequence of Halomonas halophila NBRC 102604.</title>
        <authorList>
            <person name="Hosoyama A."/>
            <person name="Uohara A."/>
            <person name="Ohji S."/>
            <person name="Ichikawa N."/>
        </authorList>
    </citation>
    <scope>NUCLEOTIDE SEQUENCE [LARGE SCALE GENOMIC DNA]</scope>
    <source>
        <strain evidence="7 8">NBRC 102604</strain>
    </source>
</reference>
<dbReference type="EMBL" id="BJUS01000022">
    <property type="protein sequence ID" value="GEK73470.1"/>
    <property type="molecule type" value="Genomic_DNA"/>
</dbReference>
<feature type="domain" description="Sigma-54 factor interaction" evidence="6">
    <location>
        <begin position="1"/>
        <end position="230"/>
    </location>
</feature>
<dbReference type="Gene3D" id="3.40.50.300">
    <property type="entry name" value="P-loop containing nucleotide triphosphate hydrolases"/>
    <property type="match status" value="1"/>
</dbReference>
<dbReference type="SMART" id="SM00382">
    <property type="entry name" value="AAA"/>
    <property type="match status" value="1"/>
</dbReference>
<dbReference type="CDD" id="cd00009">
    <property type="entry name" value="AAA"/>
    <property type="match status" value="1"/>
</dbReference>
<evidence type="ECO:0000259" key="6">
    <source>
        <dbReference type="PROSITE" id="PS50045"/>
    </source>
</evidence>
<evidence type="ECO:0000256" key="4">
    <source>
        <dbReference type="ARBA" id="ARBA00023163"/>
    </source>
</evidence>
<comment type="caution">
    <text evidence="7">The sequence shown here is derived from an EMBL/GenBank/DDBJ whole genome shotgun (WGS) entry which is preliminary data.</text>
</comment>
<dbReference type="PROSITE" id="PS00688">
    <property type="entry name" value="SIGMA54_INTERACT_3"/>
    <property type="match status" value="1"/>
</dbReference>
<evidence type="ECO:0000313" key="7">
    <source>
        <dbReference type="EMBL" id="GEK73470.1"/>
    </source>
</evidence>
<organism evidence="7 8">
    <name type="scientific">Halomonas halophila</name>
    <dbReference type="NCBI Taxonomy" id="29573"/>
    <lineage>
        <taxon>Bacteria</taxon>
        <taxon>Pseudomonadati</taxon>
        <taxon>Pseudomonadota</taxon>
        <taxon>Gammaproteobacteria</taxon>
        <taxon>Oceanospirillales</taxon>
        <taxon>Halomonadaceae</taxon>
        <taxon>Halomonas</taxon>
    </lineage>
</organism>
<proteinExistence type="predicted"/>
<keyword evidence="8" id="KW-1185">Reference proteome</keyword>
<dbReference type="InterPro" id="IPR002078">
    <property type="entry name" value="Sigma_54_int"/>
</dbReference>
<gene>
    <name evidence="7" type="ORF">HHA04nite_20140</name>
</gene>
<dbReference type="InterPro" id="IPR002197">
    <property type="entry name" value="HTH_Fis"/>
</dbReference>
<evidence type="ECO:0000313" key="8">
    <source>
        <dbReference type="Proteomes" id="UP000321121"/>
    </source>
</evidence>
<dbReference type="PANTHER" id="PTHR32071">
    <property type="entry name" value="TRANSCRIPTIONAL REGULATORY PROTEIN"/>
    <property type="match status" value="1"/>
</dbReference>
<dbReference type="InterPro" id="IPR003593">
    <property type="entry name" value="AAA+_ATPase"/>
</dbReference>
<keyword evidence="1" id="KW-0547">Nucleotide-binding</keyword>
<dbReference type="Pfam" id="PF00158">
    <property type="entry name" value="Sigma54_activat"/>
    <property type="match status" value="1"/>
</dbReference>
<feature type="region of interest" description="Disordered" evidence="5">
    <location>
        <begin position="306"/>
        <end position="333"/>
    </location>
</feature>
<evidence type="ECO:0000256" key="5">
    <source>
        <dbReference type="SAM" id="MobiDB-lite"/>
    </source>
</evidence>
<dbReference type="SUPFAM" id="SSF52540">
    <property type="entry name" value="P-loop containing nucleoside triphosphate hydrolases"/>
    <property type="match status" value="1"/>
</dbReference>
<keyword evidence="4" id="KW-0804">Transcription</keyword>
<evidence type="ECO:0000256" key="1">
    <source>
        <dbReference type="ARBA" id="ARBA00022741"/>
    </source>
</evidence>
<evidence type="ECO:0000256" key="2">
    <source>
        <dbReference type="ARBA" id="ARBA00022840"/>
    </source>
</evidence>
<name>A0ABQ0U4Z2_9GAMM</name>
<dbReference type="InterPro" id="IPR025944">
    <property type="entry name" value="Sigma_54_int_dom_CS"/>
</dbReference>
<dbReference type="InterPro" id="IPR027417">
    <property type="entry name" value="P-loop_NTPase"/>
</dbReference>
<dbReference type="Gene3D" id="1.10.8.60">
    <property type="match status" value="1"/>
</dbReference>
<protein>
    <recommendedName>
        <fullName evidence="6">Sigma-54 factor interaction domain-containing protein</fullName>
    </recommendedName>
</protein>
<dbReference type="InterPro" id="IPR009057">
    <property type="entry name" value="Homeodomain-like_sf"/>
</dbReference>
<dbReference type="PROSITE" id="PS50045">
    <property type="entry name" value="SIGMA54_INTERACT_4"/>
    <property type="match status" value="1"/>
</dbReference>
<dbReference type="SUPFAM" id="SSF46689">
    <property type="entry name" value="Homeodomain-like"/>
    <property type="match status" value="1"/>
</dbReference>
<accession>A0ABQ0U4Z2</accession>
<keyword evidence="2" id="KW-0067">ATP-binding</keyword>
<dbReference type="Gene3D" id="1.10.10.60">
    <property type="entry name" value="Homeodomain-like"/>
    <property type="match status" value="1"/>
</dbReference>
<dbReference type="InterPro" id="IPR058031">
    <property type="entry name" value="AAA_lid_NorR"/>
</dbReference>
<feature type="compositionally biased region" description="Basic and acidic residues" evidence="5">
    <location>
        <begin position="306"/>
        <end position="320"/>
    </location>
</feature>